<dbReference type="RefSeq" id="XP_012897172.1">
    <property type="nucleotide sequence ID" value="XM_013041718.1"/>
</dbReference>
<dbReference type="GeneID" id="24923232"/>
<evidence type="ECO:0000313" key="1">
    <source>
        <dbReference type="EMBL" id="CBK23124.2"/>
    </source>
</evidence>
<dbReference type="InParanoid" id="D8M4Y5"/>
<gene>
    <name evidence="1" type="ORF">GSBLH_T00007108001</name>
</gene>
<dbReference type="InterPro" id="IPR016024">
    <property type="entry name" value="ARM-type_fold"/>
</dbReference>
<dbReference type="Proteomes" id="UP000008312">
    <property type="component" value="Unassembled WGS sequence"/>
</dbReference>
<reference evidence="1" key="1">
    <citation type="submission" date="2010-02" db="EMBL/GenBank/DDBJ databases">
        <title>Sequencing and annotation of the Blastocystis hominis genome.</title>
        <authorList>
            <person name="Wincker P."/>
        </authorList>
    </citation>
    <scope>NUCLEOTIDE SEQUENCE</scope>
    <source>
        <strain evidence="1">Singapore isolate B</strain>
    </source>
</reference>
<dbReference type="SUPFAM" id="SSF48371">
    <property type="entry name" value="ARM repeat"/>
    <property type="match status" value="1"/>
</dbReference>
<dbReference type="AlphaFoldDB" id="D8M4Y5"/>
<name>D8M4Y5_BLAHO</name>
<protein>
    <submittedName>
        <fullName evidence="1">Uncharacterized protein</fullName>
    </submittedName>
</protein>
<accession>D8M4Y5</accession>
<dbReference type="InterPro" id="IPR046807">
    <property type="entry name" value="Tra1_central"/>
</dbReference>
<dbReference type="InterPro" id="IPR011989">
    <property type="entry name" value="ARM-like"/>
</dbReference>
<keyword evidence="2" id="KW-1185">Reference proteome</keyword>
<dbReference type="OrthoDB" id="5570127at2759"/>
<proteinExistence type="predicted"/>
<dbReference type="Gene3D" id="1.25.10.10">
    <property type="entry name" value="Leucine-rich Repeat Variant"/>
    <property type="match status" value="1"/>
</dbReference>
<sequence>MLRMFLLNVVESFCSDQYVPRIFLRHLSFLLNNGILFDEFPSAKLQESELCFCTLNRIIVFYCNELSIQDLQNIVFRYCVYIEHPDADFELSRKLIVILTKLVGVMRLHLTAHRDEVLLLMNRLCTTYVRKIVDIRRVIKRVSIQKISKVRNAKKAIDSYIYANTKFLDCANGIDSNPPMIPYEESGIRMVPSNFDAELGDIVVNESRFPTLLLLQQICIAITEIVNFYNHPNVDDSAMQKTEEESVHSKESGLSRTEYPAVDSAAIPLNDELIILIYRYLVGIFDCSELFTLDGNQSREQLNECIKHYSDVLSALPGDVKRTVLATAFPHIYKCTKKNPILLDFIRHVVSKTLSTHYTSIVLIDFIISNMDELDKDTNNPPILISLFRIFGTRLNYENIEESMLRPHLRRLVTECLRRLNNSQNWAPYLDLLFCCFNSIRQAKLTELPNDLAALYPDLIPQLLQLEHTCPDSQIRERIHEIVFHLPIGSGSSLLQLLNLLMPFYIRALTGPDTLVKSAINYFNAFFSKTSLDSMAMIIAREPFKSRFMSALSNLLHTSSNSSITTLVIRLIGQLGGQTRTILRDRIDLTSFSFSRKILVQCQAPILFPMDPYIMLAVSLIERNLIVKSLGDSEVKLSRTIACSTTSILHMRNIRKHYKLIAVRSLENTFYLCCEKKGMLLHPTIAKHLRIPLTAPDSVKRHPIVQSQENDILSLLFYGLLLACCDVEIRDEASTILRRIVCYLTGLMLNHTIKTPKEVEPRVPSQHYHALNMVVSGVVPSLSPYMMDFPVDYLSPQLLLNGVIALLEREIPNVVDVVLDVFMYMREVLLHLLNDKGELRWVALPSVELPMMEMSKHTVISDWRYKVSVRSGG</sequence>
<organism evidence="1">
    <name type="scientific">Blastocystis hominis</name>
    <dbReference type="NCBI Taxonomy" id="12968"/>
    <lineage>
        <taxon>Eukaryota</taxon>
        <taxon>Sar</taxon>
        <taxon>Stramenopiles</taxon>
        <taxon>Bigyra</taxon>
        <taxon>Opalozoa</taxon>
        <taxon>Opalinata</taxon>
        <taxon>Blastocystidae</taxon>
        <taxon>Blastocystis</taxon>
    </lineage>
</organism>
<evidence type="ECO:0000313" key="2">
    <source>
        <dbReference type="Proteomes" id="UP000008312"/>
    </source>
</evidence>
<dbReference type="Pfam" id="PF20175">
    <property type="entry name" value="Tra1_central"/>
    <property type="match status" value="1"/>
</dbReference>
<dbReference type="EMBL" id="FN668655">
    <property type="protein sequence ID" value="CBK23124.2"/>
    <property type="molecule type" value="Genomic_DNA"/>
</dbReference>